<comment type="caution">
    <text evidence="2">The sequence shown here is derived from an EMBL/GenBank/DDBJ whole genome shotgun (WGS) entry which is preliminary data.</text>
</comment>
<accession>A0A437MM67</accession>
<dbReference type="InterPro" id="IPR036188">
    <property type="entry name" value="FAD/NAD-bd_sf"/>
</dbReference>
<keyword evidence="3" id="KW-1185">Reference proteome</keyword>
<proteinExistence type="predicted"/>
<evidence type="ECO:0000313" key="2">
    <source>
        <dbReference type="EMBL" id="RVT98754.1"/>
    </source>
</evidence>
<organism evidence="2 3">
    <name type="scientific">Rhodovarius crocodyli</name>
    <dbReference type="NCBI Taxonomy" id="1979269"/>
    <lineage>
        <taxon>Bacteria</taxon>
        <taxon>Pseudomonadati</taxon>
        <taxon>Pseudomonadota</taxon>
        <taxon>Alphaproteobacteria</taxon>
        <taxon>Acetobacterales</taxon>
        <taxon>Roseomonadaceae</taxon>
        <taxon>Rhodovarius</taxon>
    </lineage>
</organism>
<dbReference type="Proteomes" id="UP000282957">
    <property type="component" value="Unassembled WGS sequence"/>
</dbReference>
<evidence type="ECO:0000256" key="1">
    <source>
        <dbReference type="ARBA" id="ARBA00023002"/>
    </source>
</evidence>
<reference evidence="2 3" key="1">
    <citation type="submission" date="2019-01" db="EMBL/GenBank/DDBJ databases">
        <authorList>
            <person name="Chen W.-M."/>
        </authorList>
    </citation>
    <scope>NUCLEOTIDE SEQUENCE [LARGE SCALE GENOMIC DNA]</scope>
    <source>
        <strain evidence="2 3">CCP-6</strain>
    </source>
</reference>
<dbReference type="GO" id="GO:0050660">
    <property type="term" value="F:flavin adenine dinucleotide binding"/>
    <property type="evidence" value="ECO:0007669"/>
    <property type="project" value="TreeGrafter"/>
</dbReference>
<dbReference type="RefSeq" id="WP_127785225.1">
    <property type="nucleotide sequence ID" value="NZ_SACL01000001.1"/>
</dbReference>
<sequence length="470" mass="51617">MNHSPPLGLAALEQAVRRDLEMLNLPAKDWVPRRPGVRDVVVVGAGMNGIAAAGALKLKGIRNIEVLEAAAAGQEGPWVTYARMETLRSPKNLTGPCFGIPSLTYRAWHEASFGLDAWNALYKIPNQDWQDYLGWLQRMLRLPIRHGVTMKSIQPADGLLRVVTDSGEPILARRVVLATGRGAVGGMFWPGFVPEEMRPHLAAHTNDMIDFAALRGKSLAVIGAGPSALDNAAVAMINGAASADVYVRRKVLPQINKGRGTGSAYHHGWGELPDEDRWQVMTYIQDLQAPPPHETVHRVMRLGVNIHLDMPTASVRREGDKVVMRFADGSERVHDFLIVGTGFLVDMDRVPELSAFAPHIARWADRYVPPPELVRHDLAAFPYLGAGFELLPRDLGAPPELKQIHLLNYGAHTSFGGIASDIPAVAIAGERVALAILRGLFREDFAKLREELEAFDEPELESTPFFVPRS</sequence>
<dbReference type="PRINTS" id="PR00411">
    <property type="entry name" value="PNDRDTASEI"/>
</dbReference>
<evidence type="ECO:0000313" key="3">
    <source>
        <dbReference type="Proteomes" id="UP000282957"/>
    </source>
</evidence>
<dbReference type="InterPro" id="IPR050982">
    <property type="entry name" value="Auxin_biosynth/cation_transpt"/>
</dbReference>
<dbReference type="AlphaFoldDB" id="A0A437MM67"/>
<dbReference type="GO" id="GO:0004497">
    <property type="term" value="F:monooxygenase activity"/>
    <property type="evidence" value="ECO:0007669"/>
    <property type="project" value="TreeGrafter"/>
</dbReference>
<dbReference type="PANTHER" id="PTHR43539">
    <property type="entry name" value="FLAVIN-BINDING MONOOXYGENASE-LIKE PROTEIN (AFU_ORTHOLOGUE AFUA_4G09220)"/>
    <property type="match status" value="1"/>
</dbReference>
<dbReference type="Pfam" id="PF13738">
    <property type="entry name" value="Pyr_redox_3"/>
    <property type="match status" value="1"/>
</dbReference>
<dbReference type="OrthoDB" id="8671611at2"/>
<keyword evidence="1" id="KW-0560">Oxidoreductase</keyword>
<dbReference type="SUPFAM" id="SSF51905">
    <property type="entry name" value="FAD/NAD(P)-binding domain"/>
    <property type="match status" value="1"/>
</dbReference>
<gene>
    <name evidence="2" type="ORF">EOD42_01185</name>
</gene>
<dbReference type="PANTHER" id="PTHR43539:SF91">
    <property type="entry name" value="FAD-DEPENDENT URATE HYDROXYLASE"/>
    <property type="match status" value="1"/>
</dbReference>
<dbReference type="EMBL" id="SACL01000001">
    <property type="protein sequence ID" value="RVT98754.1"/>
    <property type="molecule type" value="Genomic_DNA"/>
</dbReference>
<dbReference type="Gene3D" id="3.50.50.60">
    <property type="entry name" value="FAD/NAD(P)-binding domain"/>
    <property type="match status" value="1"/>
</dbReference>
<name>A0A437MM67_9PROT</name>
<protein>
    <submittedName>
        <fullName evidence="2">NAD(P)/FAD-dependent oxidoreductase</fullName>
    </submittedName>
</protein>